<dbReference type="Proteomes" id="UP000646365">
    <property type="component" value="Unassembled WGS sequence"/>
</dbReference>
<keyword evidence="1" id="KW-0812">Transmembrane</keyword>
<reference evidence="2" key="2">
    <citation type="submission" date="2020-09" db="EMBL/GenBank/DDBJ databases">
        <authorList>
            <person name="Sun Q."/>
            <person name="Zhou Y."/>
        </authorList>
    </citation>
    <scope>NUCLEOTIDE SEQUENCE</scope>
    <source>
        <strain evidence="2">CGMCC 1.15725</strain>
    </source>
</reference>
<proteinExistence type="predicted"/>
<dbReference type="AlphaFoldDB" id="A0A8J3E5P2"/>
<sequence length="110" mass="11582">MNFLGCGGLAFTGVALDFAVQMNLVLGQRAIYGLEAASRGRLNALYMTSIFIGGAVGSAVASEIHALGGWLAIAVLGATFPLIPLIWFAFLSPGVNRHRRVTAVRFRASS</sequence>
<dbReference type="SUPFAM" id="SSF103473">
    <property type="entry name" value="MFS general substrate transporter"/>
    <property type="match status" value="1"/>
</dbReference>
<dbReference type="RefSeq" id="WP_189050851.1">
    <property type="nucleotide sequence ID" value="NZ_BMJQ01000015.1"/>
</dbReference>
<keyword evidence="1" id="KW-1133">Transmembrane helix</keyword>
<evidence type="ECO:0000256" key="1">
    <source>
        <dbReference type="SAM" id="Phobius"/>
    </source>
</evidence>
<reference evidence="2" key="1">
    <citation type="journal article" date="2014" name="Int. J. Syst. Evol. Microbiol.">
        <title>Complete genome sequence of Corynebacterium casei LMG S-19264T (=DSM 44701T), isolated from a smear-ripened cheese.</title>
        <authorList>
            <consortium name="US DOE Joint Genome Institute (JGI-PGF)"/>
            <person name="Walter F."/>
            <person name="Albersmeier A."/>
            <person name="Kalinowski J."/>
            <person name="Ruckert C."/>
        </authorList>
    </citation>
    <scope>NUCLEOTIDE SEQUENCE</scope>
    <source>
        <strain evidence="2">CGMCC 1.15725</strain>
    </source>
</reference>
<name>A0A8J3E5P2_9PROT</name>
<dbReference type="InterPro" id="IPR036259">
    <property type="entry name" value="MFS_trans_sf"/>
</dbReference>
<keyword evidence="3" id="KW-1185">Reference proteome</keyword>
<feature type="transmembrane region" description="Helical" evidence="1">
    <location>
        <begin position="43"/>
        <end position="61"/>
    </location>
</feature>
<keyword evidence="1" id="KW-0472">Membrane</keyword>
<dbReference type="PANTHER" id="PTHR42910:SF1">
    <property type="entry name" value="MAJOR FACILITATOR SUPERFAMILY (MFS) PROFILE DOMAIN-CONTAINING PROTEIN"/>
    <property type="match status" value="1"/>
</dbReference>
<dbReference type="PANTHER" id="PTHR42910">
    <property type="entry name" value="TRANSPORTER SCO4007-RELATED"/>
    <property type="match status" value="1"/>
</dbReference>
<organism evidence="2 3">
    <name type="scientific">Aliidongia dinghuensis</name>
    <dbReference type="NCBI Taxonomy" id="1867774"/>
    <lineage>
        <taxon>Bacteria</taxon>
        <taxon>Pseudomonadati</taxon>
        <taxon>Pseudomonadota</taxon>
        <taxon>Alphaproteobacteria</taxon>
        <taxon>Rhodospirillales</taxon>
        <taxon>Dongiaceae</taxon>
        <taxon>Aliidongia</taxon>
    </lineage>
</organism>
<feature type="transmembrane region" description="Helical" evidence="1">
    <location>
        <begin position="68"/>
        <end position="90"/>
    </location>
</feature>
<comment type="caution">
    <text evidence="2">The sequence shown here is derived from an EMBL/GenBank/DDBJ whole genome shotgun (WGS) entry which is preliminary data.</text>
</comment>
<dbReference type="EMBL" id="BMJQ01000015">
    <property type="protein sequence ID" value="GGF37278.1"/>
    <property type="molecule type" value="Genomic_DNA"/>
</dbReference>
<evidence type="ECO:0000313" key="3">
    <source>
        <dbReference type="Proteomes" id="UP000646365"/>
    </source>
</evidence>
<gene>
    <name evidence="2" type="ORF">GCM10011611_49760</name>
</gene>
<accession>A0A8J3E5P2</accession>
<evidence type="ECO:0008006" key="4">
    <source>
        <dbReference type="Google" id="ProtNLM"/>
    </source>
</evidence>
<protein>
    <recommendedName>
        <fullName evidence="4">MFS transporter</fullName>
    </recommendedName>
</protein>
<evidence type="ECO:0000313" key="2">
    <source>
        <dbReference type="EMBL" id="GGF37278.1"/>
    </source>
</evidence>